<dbReference type="SUPFAM" id="SSF53187">
    <property type="entry name" value="Zn-dependent exopeptidases"/>
    <property type="match status" value="1"/>
</dbReference>
<organism evidence="2 3">
    <name type="scientific">Marinobacterium lutimaris</name>
    <dbReference type="NCBI Taxonomy" id="568106"/>
    <lineage>
        <taxon>Bacteria</taxon>
        <taxon>Pseudomonadati</taxon>
        <taxon>Pseudomonadota</taxon>
        <taxon>Gammaproteobacteria</taxon>
        <taxon>Oceanospirillales</taxon>
        <taxon>Oceanospirillaceae</taxon>
        <taxon>Marinobacterium</taxon>
    </lineage>
</organism>
<dbReference type="Pfam" id="PF00246">
    <property type="entry name" value="Peptidase_M14"/>
    <property type="match status" value="1"/>
</dbReference>
<dbReference type="Proteomes" id="UP000236745">
    <property type="component" value="Unassembled WGS sequence"/>
</dbReference>
<keyword evidence="3" id="KW-1185">Reference proteome</keyword>
<sequence>MYAQFAPHAEDYTGFKRLGSGRINEMDTLTQPDTLDREQTLRQQYYRDRLPEMRLLEKLIHKGGDAFRVEVLTEVLDGKAPEGGLVLPVYSLELGSTAKDAPVLLLSGGVHGIERIGTQLLLAQLGTLISRLKWDEGLNHSLTKMRLVMVPLVNPVGMARGLRSNGQGVDLMRNAPVDALAPRPWLVSGHRYSRWLPWYRGRKGDPMEAEAEALCELVSRQIEHAPFTLALDCHSGFGMRDRVWFPYANDLRMMEHAAELHAMVRLFEKAHPNHPYLFEPQFHHYRTHGDLWDYLYSEHLERAGQVFLPLTLEMGSWLWVKKNLRQLTSYKGLFNPLVPHRQKRTLRRHHLLLEFMINAVRSWQNWLPLEQERQRHHRNAERRWLEEEKQG</sequence>
<proteinExistence type="predicted"/>
<dbReference type="GO" id="GO:0008270">
    <property type="term" value="F:zinc ion binding"/>
    <property type="evidence" value="ECO:0007669"/>
    <property type="project" value="InterPro"/>
</dbReference>
<dbReference type="InterPro" id="IPR000834">
    <property type="entry name" value="Peptidase_M14"/>
</dbReference>
<evidence type="ECO:0000313" key="3">
    <source>
        <dbReference type="Proteomes" id="UP000236745"/>
    </source>
</evidence>
<keyword evidence="2" id="KW-0378">Hydrolase</keyword>
<dbReference type="GO" id="GO:0006508">
    <property type="term" value="P:proteolysis"/>
    <property type="evidence" value="ECO:0007669"/>
    <property type="project" value="InterPro"/>
</dbReference>
<dbReference type="EMBL" id="FNVQ01000002">
    <property type="protein sequence ID" value="SEG59434.1"/>
    <property type="molecule type" value="Genomic_DNA"/>
</dbReference>
<name>A0A1H6BFS3_9GAMM</name>
<feature type="domain" description="Peptidase M14" evidence="1">
    <location>
        <begin position="89"/>
        <end position="290"/>
    </location>
</feature>
<evidence type="ECO:0000259" key="1">
    <source>
        <dbReference type="Pfam" id="PF00246"/>
    </source>
</evidence>
<reference evidence="2 3" key="1">
    <citation type="submission" date="2016-10" db="EMBL/GenBank/DDBJ databases">
        <authorList>
            <person name="de Groot N.N."/>
        </authorList>
    </citation>
    <scope>NUCLEOTIDE SEQUENCE [LARGE SCALE GENOMIC DNA]</scope>
    <source>
        <strain evidence="2 3">DSM 22012</strain>
    </source>
</reference>
<protein>
    <submittedName>
        <fullName evidence="2">Zinc carboxypeptidase</fullName>
    </submittedName>
</protein>
<gene>
    <name evidence="2" type="ORF">SAMN05444390_102624</name>
</gene>
<dbReference type="AlphaFoldDB" id="A0A1H6BFS3"/>
<evidence type="ECO:0000313" key="2">
    <source>
        <dbReference type="EMBL" id="SEG59434.1"/>
    </source>
</evidence>
<dbReference type="GO" id="GO:0004181">
    <property type="term" value="F:metallocarboxypeptidase activity"/>
    <property type="evidence" value="ECO:0007669"/>
    <property type="project" value="InterPro"/>
</dbReference>
<dbReference type="Gene3D" id="3.40.630.10">
    <property type="entry name" value="Zn peptidases"/>
    <property type="match status" value="1"/>
</dbReference>
<keyword evidence="2" id="KW-0645">Protease</keyword>
<keyword evidence="2" id="KW-0121">Carboxypeptidase</keyword>
<accession>A0A1H6BFS3</accession>